<proteinExistence type="predicted"/>
<keyword evidence="1" id="KW-0677">Repeat</keyword>
<dbReference type="Gene3D" id="1.25.40.20">
    <property type="entry name" value="Ankyrin repeat-containing domain"/>
    <property type="match status" value="2"/>
</dbReference>
<reference evidence="6 7" key="1">
    <citation type="submission" date="2020-02" db="EMBL/GenBank/DDBJ databases">
        <authorList>
            <person name="Ferguson B K."/>
        </authorList>
    </citation>
    <scope>NUCLEOTIDE SEQUENCE [LARGE SCALE GENOMIC DNA]</scope>
</reference>
<dbReference type="SUPFAM" id="SSF48403">
    <property type="entry name" value="Ankyrin repeat"/>
    <property type="match status" value="1"/>
</dbReference>
<evidence type="ECO:0000313" key="6">
    <source>
        <dbReference type="EMBL" id="CAB0044511.1"/>
    </source>
</evidence>
<feature type="signal peptide" evidence="5">
    <location>
        <begin position="1"/>
        <end position="24"/>
    </location>
</feature>
<dbReference type="PROSITE" id="PS50297">
    <property type="entry name" value="ANK_REP_REGION"/>
    <property type="match status" value="2"/>
</dbReference>
<evidence type="ECO:0000256" key="2">
    <source>
        <dbReference type="ARBA" id="ARBA00023043"/>
    </source>
</evidence>
<dbReference type="PANTHER" id="PTHR24198:SF165">
    <property type="entry name" value="ANKYRIN REPEAT-CONTAINING PROTEIN-RELATED"/>
    <property type="match status" value="1"/>
</dbReference>
<protein>
    <submittedName>
        <fullName evidence="6">Uncharacterized protein</fullName>
    </submittedName>
</protein>
<dbReference type="InterPro" id="IPR036770">
    <property type="entry name" value="Ankyrin_rpt-contain_sf"/>
</dbReference>
<dbReference type="EMBL" id="CADCXV010001460">
    <property type="protein sequence ID" value="CAB0044511.1"/>
    <property type="molecule type" value="Genomic_DNA"/>
</dbReference>
<sequence length="878" mass="99676">MFRRCTHSATIHMLRICIILEIGALKIGSSRVGRYWLSNDTGTDTRRSSAEHDHESPILLTLPTLLILMAVLIRLNFLEPALQDMRGRDDRLAWHQRSGRKEYNEGGVQARISSDIDTLWRLATVLHGLCTCPEIGALKIGSSRVGRYWLSNDTGTDTRCSRAEHDHESPILLTRPTLLILMAVLIRLNFLEPANLWVKPSWFLAEPYIPTDGRTDRGGTGNTVIIIQSGLAYFGSIPKINESVLRLRARANWEVEKDRHEFLHQLYPLLKNWKGQLPHLRDIFQPEEIDWILSQAVKKIENDRGQRIIEFLVDTGYKDEPKVDKNGRPSLHRTTPVHHVARRDRKVIGKLIQNTRRMIPKLFNIYNRFDVNYIDELGFTHFHVACLTGCYDVVEKFLKLGQDANCFTENSVDPPLHLALIHNRKEVLRLLLEYKADPNLLNTNELAALHIICKKSIDDYVLANMLFEFSHDQYKPLQVNVLDKSGDSLLHVALSRERDHLFRLLLRNGADPNLANAEGLTPLQMICQEKNADKLLEELFDLSYDQYQPVQVNAQDRLADLRANQLPQLPFSAHQLVVLQIEDEQFGRTGDGEVVDRSVDAAVEDPQPVALIGAYPVDRYQFGAVEVTLAGAVPLPAGVGLQVGRAAPGYVARNEAQGGRHSGAQSWCSYKDAMPADLQAGRHDVLRLELLEESRIVGEDVVEQRPLGHRLKMLAARQAEREARRQKQQQAEHRSFPAGVSTRVAQIRRRDLSEAEAQAIVTLRYIRARFLLIIIVGEPLRVASYVVEECDAAAAAARTFQWNRTKKTIETTAAILAYLRFFSFLLIDDFDKYSSNEHLLRSRVVVHSWCARSLRIWMTFADRFKIGVRAAITAAPSN</sequence>
<evidence type="ECO:0000256" key="4">
    <source>
        <dbReference type="SAM" id="Phobius"/>
    </source>
</evidence>
<feature type="repeat" description="ANK" evidence="3">
    <location>
        <begin position="411"/>
        <end position="443"/>
    </location>
</feature>
<dbReference type="PANTHER" id="PTHR24198">
    <property type="entry name" value="ANKYRIN REPEAT AND PROTEIN KINASE DOMAIN-CONTAINING PROTEIN"/>
    <property type="match status" value="1"/>
</dbReference>
<dbReference type="Pfam" id="PF12796">
    <property type="entry name" value="Ank_2"/>
    <property type="match status" value="1"/>
</dbReference>
<keyword evidence="4" id="KW-0472">Membrane</keyword>
<keyword evidence="4" id="KW-1133">Transmembrane helix</keyword>
<dbReference type="Proteomes" id="UP000479190">
    <property type="component" value="Unassembled WGS sequence"/>
</dbReference>
<organism evidence="6 7">
    <name type="scientific">Trichogramma brassicae</name>
    <dbReference type="NCBI Taxonomy" id="86971"/>
    <lineage>
        <taxon>Eukaryota</taxon>
        <taxon>Metazoa</taxon>
        <taxon>Ecdysozoa</taxon>
        <taxon>Arthropoda</taxon>
        <taxon>Hexapoda</taxon>
        <taxon>Insecta</taxon>
        <taxon>Pterygota</taxon>
        <taxon>Neoptera</taxon>
        <taxon>Endopterygota</taxon>
        <taxon>Hymenoptera</taxon>
        <taxon>Apocrita</taxon>
        <taxon>Proctotrupomorpha</taxon>
        <taxon>Chalcidoidea</taxon>
        <taxon>Trichogrammatidae</taxon>
        <taxon>Trichogramma</taxon>
    </lineage>
</organism>
<evidence type="ECO:0000256" key="3">
    <source>
        <dbReference type="PROSITE-ProRule" id="PRU00023"/>
    </source>
</evidence>
<keyword evidence="2 3" id="KW-0040">ANK repeat</keyword>
<name>A0A6H5JAD6_9HYME</name>
<feature type="chain" id="PRO_5026129654" evidence="5">
    <location>
        <begin position="25"/>
        <end position="878"/>
    </location>
</feature>
<keyword evidence="7" id="KW-1185">Reference proteome</keyword>
<dbReference type="OrthoDB" id="445896at2759"/>
<gene>
    <name evidence="6" type="ORF">TBRA_LOCUS16099</name>
</gene>
<evidence type="ECO:0000313" key="7">
    <source>
        <dbReference type="Proteomes" id="UP000479190"/>
    </source>
</evidence>
<evidence type="ECO:0000256" key="5">
    <source>
        <dbReference type="SAM" id="SignalP"/>
    </source>
</evidence>
<keyword evidence="4" id="KW-0812">Transmembrane</keyword>
<evidence type="ECO:0000256" key="1">
    <source>
        <dbReference type="ARBA" id="ARBA00022737"/>
    </source>
</evidence>
<dbReference type="AlphaFoldDB" id="A0A6H5JAD6"/>
<dbReference type="PROSITE" id="PS50088">
    <property type="entry name" value="ANK_REPEAT"/>
    <property type="match status" value="2"/>
</dbReference>
<keyword evidence="5" id="KW-0732">Signal</keyword>
<accession>A0A6H5JAD6</accession>
<dbReference type="SMART" id="SM00248">
    <property type="entry name" value="ANK"/>
    <property type="match status" value="5"/>
</dbReference>
<feature type="repeat" description="ANK" evidence="3">
    <location>
        <begin position="485"/>
        <end position="517"/>
    </location>
</feature>
<dbReference type="InterPro" id="IPR002110">
    <property type="entry name" value="Ankyrin_rpt"/>
</dbReference>
<feature type="transmembrane region" description="Helical" evidence="4">
    <location>
        <begin position="57"/>
        <end position="78"/>
    </location>
</feature>